<dbReference type="FunFam" id="3.40.50.720:FF:000084">
    <property type="entry name" value="Short-chain dehydrogenase reductase"/>
    <property type="match status" value="1"/>
</dbReference>
<comment type="similarity">
    <text evidence="1">Belongs to the short-chain dehydrogenases/reductases (SDR) family.</text>
</comment>
<dbReference type="PANTHER" id="PTHR24321">
    <property type="entry name" value="DEHYDROGENASES, SHORT CHAIN"/>
    <property type="match status" value="1"/>
</dbReference>
<accession>A0A640WHF5</accession>
<dbReference type="PANTHER" id="PTHR24321:SF11">
    <property type="entry name" value="BLR0893 PROTEIN"/>
    <property type="match status" value="1"/>
</dbReference>
<sequence>MSTPQDFAQKVVLVTGGGTGIGKAAAMQFARRGARVAIAARRPEVLEQTVAEIQAAGGDAAEFRADIALASDVESLIASVVERYGQLDIAFNNAGIMGKWGLSESLTVEDFDQAIGINLRGTWLCCQAEIAQMAKQQTGGAIVNTSSWLAHGALEGSTLYSLSKAGLDNMVRALALETSRQGIRINNVNPGVIDTDMYRQNTDEASRKPFIAHTPMSRVGSPEEVAEAVVWLSSDASRFVTGQNLLVDGGYTIPGNRV</sequence>
<dbReference type="SUPFAM" id="SSF51735">
    <property type="entry name" value="NAD(P)-binding Rossmann-fold domains"/>
    <property type="match status" value="1"/>
</dbReference>
<dbReference type="GO" id="GO:0016491">
    <property type="term" value="F:oxidoreductase activity"/>
    <property type="evidence" value="ECO:0007669"/>
    <property type="project" value="UniProtKB-KW"/>
</dbReference>
<dbReference type="AlphaFoldDB" id="A0A640WHF5"/>
<comment type="caution">
    <text evidence="3">The sequence shown here is derived from an EMBL/GenBank/DDBJ whole genome shotgun (WGS) entry which is preliminary data.</text>
</comment>
<evidence type="ECO:0000256" key="1">
    <source>
        <dbReference type="ARBA" id="ARBA00006484"/>
    </source>
</evidence>
<evidence type="ECO:0000313" key="3">
    <source>
        <dbReference type="EMBL" id="KAA0019748.1"/>
    </source>
</evidence>
<proteinExistence type="inferred from homology"/>
<dbReference type="InterPro" id="IPR036291">
    <property type="entry name" value="NAD(P)-bd_dom_sf"/>
</dbReference>
<dbReference type="PRINTS" id="PR00080">
    <property type="entry name" value="SDRFAMILY"/>
</dbReference>
<keyword evidence="4" id="KW-1185">Reference proteome</keyword>
<evidence type="ECO:0000256" key="2">
    <source>
        <dbReference type="ARBA" id="ARBA00023002"/>
    </source>
</evidence>
<keyword evidence="2" id="KW-0560">Oxidoreductase</keyword>
<dbReference type="EMBL" id="VTPX01000002">
    <property type="protein sequence ID" value="KAA0019748.1"/>
    <property type="molecule type" value="Genomic_DNA"/>
</dbReference>
<dbReference type="Proteomes" id="UP000466024">
    <property type="component" value="Unassembled WGS sequence"/>
</dbReference>
<dbReference type="Gene3D" id="3.40.50.720">
    <property type="entry name" value="NAD(P)-binding Rossmann-like Domain"/>
    <property type="match status" value="1"/>
</dbReference>
<reference evidence="3 4" key="1">
    <citation type="submission" date="2019-08" db="EMBL/GenBank/DDBJ databases">
        <title>Bioinformatics analysis of the strain L3 and L5.</title>
        <authorList>
            <person name="Li X."/>
        </authorList>
    </citation>
    <scope>NUCLEOTIDE SEQUENCE [LARGE SCALE GENOMIC DNA]</scope>
    <source>
        <strain evidence="3 4">L3</strain>
    </source>
</reference>
<dbReference type="InterPro" id="IPR002347">
    <property type="entry name" value="SDR_fam"/>
</dbReference>
<dbReference type="PRINTS" id="PR00081">
    <property type="entry name" value="GDHRDH"/>
</dbReference>
<protein>
    <submittedName>
        <fullName evidence="3">SDR family oxidoreductase</fullName>
    </submittedName>
</protein>
<name>A0A640WHF5_9GAMM</name>
<dbReference type="NCBIfam" id="NF005559">
    <property type="entry name" value="PRK07231.1"/>
    <property type="match status" value="1"/>
</dbReference>
<dbReference type="Pfam" id="PF13561">
    <property type="entry name" value="adh_short_C2"/>
    <property type="match status" value="1"/>
</dbReference>
<dbReference type="RefSeq" id="WP_149434348.1">
    <property type="nucleotide sequence ID" value="NZ_VTPX01000002.1"/>
</dbReference>
<gene>
    <name evidence="3" type="ORF">F0A16_05325</name>
</gene>
<organism evidence="3 4">
    <name type="scientific">Salinicola corii</name>
    <dbReference type="NCBI Taxonomy" id="2606937"/>
    <lineage>
        <taxon>Bacteria</taxon>
        <taxon>Pseudomonadati</taxon>
        <taxon>Pseudomonadota</taxon>
        <taxon>Gammaproteobacteria</taxon>
        <taxon>Oceanospirillales</taxon>
        <taxon>Halomonadaceae</taxon>
        <taxon>Salinicola</taxon>
    </lineage>
</organism>
<evidence type="ECO:0000313" key="4">
    <source>
        <dbReference type="Proteomes" id="UP000466024"/>
    </source>
</evidence>
<dbReference type="CDD" id="cd05233">
    <property type="entry name" value="SDR_c"/>
    <property type="match status" value="1"/>
</dbReference>